<comment type="subcellular location">
    <subcellularLocation>
        <location evidence="1">Membrane</location>
    </subcellularLocation>
</comment>
<evidence type="ECO:0000256" key="7">
    <source>
        <dbReference type="SAM" id="Phobius"/>
    </source>
</evidence>
<evidence type="ECO:0000256" key="3">
    <source>
        <dbReference type="ARBA" id="ARBA00022692"/>
    </source>
</evidence>
<keyword evidence="2" id="KW-0813">Transport</keyword>
<evidence type="ECO:0000256" key="6">
    <source>
        <dbReference type="ARBA" id="ARBA00023136"/>
    </source>
</evidence>
<accession>A0A7R9A3S6</accession>
<keyword evidence="10" id="KW-1185">Reference proteome</keyword>
<feature type="transmembrane region" description="Helical" evidence="7">
    <location>
        <begin position="226"/>
        <end position="246"/>
    </location>
</feature>
<keyword evidence="6 7" id="KW-0472">Membrane</keyword>
<dbReference type="Pfam" id="PF03188">
    <property type="entry name" value="Cytochrom_B561"/>
    <property type="match status" value="1"/>
</dbReference>
<dbReference type="EMBL" id="LR900872">
    <property type="protein sequence ID" value="CAD7247151.1"/>
    <property type="molecule type" value="Genomic_DNA"/>
</dbReference>
<keyword evidence="4" id="KW-0249">Electron transport</keyword>
<sequence length="271" mass="30734">MAVCCSHGALMLAAWVGCAAPGLLIATFYRKAFPKFKVFDKDFWFAAHWSLMVLTAIFTLAGSVVIYDLEKWKQDDDPHSVLGLFVCLLASVQPLMGVFRPRPTHKWRPAFNWVHWAVGHVVILLACEVMAGEVDDKKESVDFNCFLAFGMKKIAQPVQDYYLMGFYVFFYFFVYVSLQKLEKQASSAAGVPTNQVVPVMTLTRRWRSMDNLQPRGKSQEETAKKLILIVSLATSWTVVICLSLMVTHRWPMFHEDDDRGSEGGKILPPIK</sequence>
<evidence type="ECO:0000256" key="1">
    <source>
        <dbReference type="ARBA" id="ARBA00004370"/>
    </source>
</evidence>
<dbReference type="PANTHER" id="PTHR23130:SF171">
    <property type="entry name" value="OS01G0895300 PROTEIN"/>
    <property type="match status" value="1"/>
</dbReference>
<dbReference type="EMBL" id="CAJPEV010001355">
    <property type="protein sequence ID" value="CAG0892215.1"/>
    <property type="molecule type" value="Genomic_DNA"/>
</dbReference>
<dbReference type="Gene3D" id="1.20.120.1770">
    <property type="match status" value="1"/>
</dbReference>
<dbReference type="AlphaFoldDB" id="A0A7R9A3S6"/>
<organism evidence="9">
    <name type="scientific">Darwinula stevensoni</name>
    <dbReference type="NCBI Taxonomy" id="69355"/>
    <lineage>
        <taxon>Eukaryota</taxon>
        <taxon>Metazoa</taxon>
        <taxon>Ecdysozoa</taxon>
        <taxon>Arthropoda</taxon>
        <taxon>Crustacea</taxon>
        <taxon>Oligostraca</taxon>
        <taxon>Ostracoda</taxon>
        <taxon>Podocopa</taxon>
        <taxon>Podocopida</taxon>
        <taxon>Darwinulocopina</taxon>
        <taxon>Darwinuloidea</taxon>
        <taxon>Darwinulidae</taxon>
        <taxon>Darwinula</taxon>
    </lineage>
</organism>
<feature type="transmembrane region" description="Helical" evidence="7">
    <location>
        <begin position="43"/>
        <end position="67"/>
    </location>
</feature>
<evidence type="ECO:0000256" key="2">
    <source>
        <dbReference type="ARBA" id="ARBA00022448"/>
    </source>
</evidence>
<reference evidence="9" key="1">
    <citation type="submission" date="2020-11" db="EMBL/GenBank/DDBJ databases">
        <authorList>
            <person name="Tran Van P."/>
        </authorList>
    </citation>
    <scope>NUCLEOTIDE SEQUENCE</scope>
</reference>
<dbReference type="PANTHER" id="PTHR23130">
    <property type="entry name" value="CYTOCHROME B561 AND DOMON DOMAIN-CONTAINING PROTEIN"/>
    <property type="match status" value="1"/>
</dbReference>
<dbReference type="InterPro" id="IPR006593">
    <property type="entry name" value="Cyt_b561/ferric_Rdtase_TM"/>
</dbReference>
<dbReference type="SMART" id="SM00665">
    <property type="entry name" value="B561"/>
    <property type="match status" value="1"/>
</dbReference>
<feature type="transmembrane region" description="Helical" evidence="7">
    <location>
        <begin position="161"/>
        <end position="178"/>
    </location>
</feature>
<evidence type="ECO:0000313" key="10">
    <source>
        <dbReference type="Proteomes" id="UP000677054"/>
    </source>
</evidence>
<dbReference type="CDD" id="cd08760">
    <property type="entry name" value="Cyt_b561_FRRS1_like"/>
    <property type="match status" value="1"/>
</dbReference>
<feature type="domain" description="Cytochrome b561" evidence="8">
    <location>
        <begin position="1"/>
        <end position="175"/>
    </location>
</feature>
<dbReference type="PROSITE" id="PS50939">
    <property type="entry name" value="CYTOCHROME_B561"/>
    <property type="match status" value="1"/>
</dbReference>
<evidence type="ECO:0000256" key="4">
    <source>
        <dbReference type="ARBA" id="ARBA00022982"/>
    </source>
</evidence>
<feature type="transmembrane region" description="Helical" evidence="7">
    <location>
        <begin position="111"/>
        <end position="131"/>
    </location>
</feature>
<feature type="transmembrane region" description="Helical" evidence="7">
    <location>
        <begin position="12"/>
        <end position="31"/>
    </location>
</feature>
<keyword evidence="3 7" id="KW-0812">Transmembrane</keyword>
<protein>
    <recommendedName>
        <fullName evidence="8">Cytochrome b561 domain-containing protein</fullName>
    </recommendedName>
</protein>
<dbReference type="GO" id="GO:0016020">
    <property type="term" value="C:membrane"/>
    <property type="evidence" value="ECO:0007669"/>
    <property type="project" value="UniProtKB-SubCell"/>
</dbReference>
<name>A0A7R9A3S6_9CRUS</name>
<evidence type="ECO:0000313" key="9">
    <source>
        <dbReference type="EMBL" id="CAD7247151.1"/>
    </source>
</evidence>
<evidence type="ECO:0000256" key="5">
    <source>
        <dbReference type="ARBA" id="ARBA00022989"/>
    </source>
</evidence>
<gene>
    <name evidence="9" type="ORF">DSTB1V02_LOCUS6985</name>
</gene>
<proteinExistence type="predicted"/>
<dbReference type="OrthoDB" id="6372137at2759"/>
<dbReference type="Proteomes" id="UP000677054">
    <property type="component" value="Unassembled WGS sequence"/>
</dbReference>
<evidence type="ECO:0000259" key="8">
    <source>
        <dbReference type="PROSITE" id="PS50939"/>
    </source>
</evidence>
<keyword evidence="5 7" id="KW-1133">Transmembrane helix</keyword>